<accession>A0A7X2PC48</accession>
<sequence>MKRFITILLIVLSIFLISSCQSTKVIETTSSAWLEEHMDDGFVTGKTDYVISAMMVNEPYDTYNFLELTDYHVEDDGVSVVLKGTLGEEWVTKLSKVLKSYTKEDGIALSESDLLDNKGTFIPVRAKATPDANFAFFVPKNVIVEVQTAWGDVLYTNKSDTDHGDGDYLVCNNDNGKPDLSDIWVVNGAVFETTYNLNK</sequence>
<dbReference type="Proteomes" id="UP000460549">
    <property type="component" value="Unassembled WGS sequence"/>
</dbReference>
<dbReference type="AlphaFoldDB" id="A0A7X2PC48"/>
<reference evidence="2 3" key="1">
    <citation type="submission" date="2019-08" db="EMBL/GenBank/DDBJ databases">
        <title>In-depth cultivation of the pig gut microbiome towards novel bacterial diversity and tailored functional studies.</title>
        <authorList>
            <person name="Wylensek D."/>
            <person name="Hitch T.C.A."/>
            <person name="Clavel T."/>
        </authorList>
    </citation>
    <scope>NUCLEOTIDE SEQUENCE [LARGE SCALE GENOMIC DNA]</scope>
    <source>
        <strain evidence="2 3">NM-380-WT-3C1</strain>
    </source>
</reference>
<dbReference type="RefSeq" id="WP_154424565.1">
    <property type="nucleotide sequence ID" value="NZ_VUNN01000003.1"/>
</dbReference>
<comment type="caution">
    <text evidence="2">The sequence shown here is derived from an EMBL/GenBank/DDBJ whole genome shotgun (WGS) entry which is preliminary data.</text>
</comment>
<feature type="signal peptide" evidence="1">
    <location>
        <begin position="1"/>
        <end position="23"/>
    </location>
</feature>
<name>A0A7X2PC48_9SPIO</name>
<organism evidence="2 3">
    <name type="scientific">Bullifex porci</name>
    <dbReference type="NCBI Taxonomy" id="2606638"/>
    <lineage>
        <taxon>Bacteria</taxon>
        <taxon>Pseudomonadati</taxon>
        <taxon>Spirochaetota</taxon>
        <taxon>Spirochaetia</taxon>
        <taxon>Spirochaetales</taxon>
        <taxon>Spirochaetaceae</taxon>
        <taxon>Bullifex</taxon>
    </lineage>
</organism>
<feature type="chain" id="PRO_5030842896" evidence="1">
    <location>
        <begin position="24"/>
        <end position="199"/>
    </location>
</feature>
<keyword evidence="1" id="KW-0732">Signal</keyword>
<dbReference type="EMBL" id="VUNN01000003">
    <property type="protein sequence ID" value="MSU05665.1"/>
    <property type="molecule type" value="Genomic_DNA"/>
</dbReference>
<protein>
    <submittedName>
        <fullName evidence="2">Uncharacterized protein</fullName>
    </submittedName>
</protein>
<proteinExistence type="predicted"/>
<gene>
    <name evidence="2" type="ORF">FYJ80_02565</name>
</gene>
<dbReference type="PROSITE" id="PS51257">
    <property type="entry name" value="PROKAR_LIPOPROTEIN"/>
    <property type="match status" value="1"/>
</dbReference>
<evidence type="ECO:0000256" key="1">
    <source>
        <dbReference type="SAM" id="SignalP"/>
    </source>
</evidence>
<evidence type="ECO:0000313" key="2">
    <source>
        <dbReference type="EMBL" id="MSU05665.1"/>
    </source>
</evidence>
<evidence type="ECO:0000313" key="3">
    <source>
        <dbReference type="Proteomes" id="UP000460549"/>
    </source>
</evidence>
<keyword evidence="3" id="KW-1185">Reference proteome</keyword>